<evidence type="ECO:0000259" key="1">
    <source>
        <dbReference type="Pfam" id="PF13490"/>
    </source>
</evidence>
<evidence type="ECO:0000313" key="2">
    <source>
        <dbReference type="EMBL" id="RFU15741.1"/>
    </source>
</evidence>
<dbReference type="EMBL" id="QVQT01000005">
    <property type="protein sequence ID" value="RFU15741.1"/>
    <property type="molecule type" value="Genomic_DNA"/>
</dbReference>
<dbReference type="Pfam" id="PF13490">
    <property type="entry name" value="zf-HC2"/>
    <property type="match status" value="1"/>
</dbReference>
<evidence type="ECO:0000313" key="3">
    <source>
        <dbReference type="Proteomes" id="UP000264702"/>
    </source>
</evidence>
<organism evidence="2 3">
    <name type="scientific">Paracidobacterium acidisoli</name>
    <dbReference type="NCBI Taxonomy" id="2303751"/>
    <lineage>
        <taxon>Bacteria</taxon>
        <taxon>Pseudomonadati</taxon>
        <taxon>Acidobacteriota</taxon>
        <taxon>Terriglobia</taxon>
        <taxon>Terriglobales</taxon>
        <taxon>Acidobacteriaceae</taxon>
        <taxon>Paracidobacterium</taxon>
    </lineage>
</organism>
<dbReference type="AlphaFoldDB" id="A0A372ILX0"/>
<dbReference type="Gene3D" id="1.10.10.1320">
    <property type="entry name" value="Anti-sigma factor, zinc-finger domain"/>
    <property type="match status" value="1"/>
</dbReference>
<feature type="domain" description="Putative zinc-finger" evidence="1">
    <location>
        <begin position="11"/>
        <end position="39"/>
    </location>
</feature>
<name>A0A372ILX0_9BACT</name>
<dbReference type="OrthoDB" id="109506at2"/>
<dbReference type="InterPro" id="IPR027383">
    <property type="entry name" value="Znf_put"/>
</dbReference>
<proteinExistence type="predicted"/>
<accession>A0A372ILX0</accession>
<reference evidence="2 3" key="1">
    <citation type="submission" date="2018-08" db="EMBL/GenBank/DDBJ databases">
        <title>Acidipila sp. 4G-K13, an acidobacterium isolated from forest soil.</title>
        <authorList>
            <person name="Gao Z.-H."/>
            <person name="Qiu L.-H."/>
        </authorList>
    </citation>
    <scope>NUCLEOTIDE SEQUENCE [LARGE SCALE GENOMIC DNA]</scope>
    <source>
        <strain evidence="2 3">4G-K13</strain>
    </source>
</reference>
<dbReference type="Proteomes" id="UP000264702">
    <property type="component" value="Unassembled WGS sequence"/>
</dbReference>
<sequence>MIRKNHLTDEELLLFVDGELDSWRVNQVRQHLQSCPECQTRRNSIKASIAEWIELHHMELSAQIPSAERPRRLLRARLVEELAEQTPKSRLLPWSPGFSSLKIAGAMAVFAAITVVAGAAWRHHPKGSDVAATPHAVRDVSLPDQKLTPGNYQSVRLRDVCEARPYEQARVTSASLQQQILREYGMPGTAVSQYEIDFLVIPELGGTSDIHNLWPEPYSSTEWNAHVKDALEERLHQLVCERKLDLATAQHDIATNWISAYKKYFHTNVPVPADSRS</sequence>
<comment type="caution">
    <text evidence="2">The sequence shown here is derived from an EMBL/GenBank/DDBJ whole genome shotgun (WGS) entry which is preliminary data.</text>
</comment>
<keyword evidence="3" id="KW-1185">Reference proteome</keyword>
<dbReference type="InterPro" id="IPR041916">
    <property type="entry name" value="Anti_sigma_zinc_sf"/>
</dbReference>
<protein>
    <recommendedName>
        <fullName evidence="1">Putative zinc-finger domain-containing protein</fullName>
    </recommendedName>
</protein>
<gene>
    <name evidence="2" type="ORF">D0Y96_14935</name>
</gene>